<evidence type="ECO:0000256" key="2">
    <source>
        <dbReference type="ARBA" id="ARBA00022692"/>
    </source>
</evidence>
<dbReference type="Proteomes" id="UP001303046">
    <property type="component" value="Unassembled WGS sequence"/>
</dbReference>
<evidence type="ECO:0000256" key="3">
    <source>
        <dbReference type="ARBA" id="ARBA00022989"/>
    </source>
</evidence>
<proteinExistence type="predicted"/>
<feature type="transmembrane region" description="Helical" evidence="5">
    <location>
        <begin position="33"/>
        <end position="55"/>
    </location>
</feature>
<sequence length="150" mass="16822">MISSRYAMVNLVKTMTGVGAFAVPVAFQQAGLWMGIILAILLGGFVNAHSFVKLVRCSQYLSKKKQLERTDTNKVATMSIQMTNSLENTRHNTSDTSKNGLERRTFEKQVEETKVREAEEKFVKLPLAGEWLSIMATWQVKLLRPGNPST</sequence>
<dbReference type="Pfam" id="PF01490">
    <property type="entry name" value="Aa_trans"/>
    <property type="match status" value="1"/>
</dbReference>
<dbReference type="InterPro" id="IPR013057">
    <property type="entry name" value="AA_transpt_TM"/>
</dbReference>
<gene>
    <name evidence="7" type="primary">Necator_chrII.g4947</name>
    <name evidence="7" type="ORF">RB195_017155</name>
</gene>
<evidence type="ECO:0000313" key="8">
    <source>
        <dbReference type="Proteomes" id="UP001303046"/>
    </source>
</evidence>
<comment type="caution">
    <text evidence="7">The sequence shown here is derived from an EMBL/GenBank/DDBJ whole genome shotgun (WGS) entry which is preliminary data.</text>
</comment>
<evidence type="ECO:0000259" key="6">
    <source>
        <dbReference type="Pfam" id="PF01490"/>
    </source>
</evidence>
<evidence type="ECO:0000313" key="7">
    <source>
        <dbReference type="EMBL" id="KAK6733232.1"/>
    </source>
</evidence>
<comment type="subcellular location">
    <subcellularLocation>
        <location evidence="1">Membrane</location>
    </subcellularLocation>
</comment>
<feature type="transmembrane region" description="Helical" evidence="5">
    <location>
        <begin position="7"/>
        <end position="27"/>
    </location>
</feature>
<name>A0ABR1C3X1_NECAM</name>
<keyword evidence="2 5" id="KW-0812">Transmembrane</keyword>
<organism evidence="7 8">
    <name type="scientific">Necator americanus</name>
    <name type="common">Human hookworm</name>
    <dbReference type="NCBI Taxonomy" id="51031"/>
    <lineage>
        <taxon>Eukaryota</taxon>
        <taxon>Metazoa</taxon>
        <taxon>Ecdysozoa</taxon>
        <taxon>Nematoda</taxon>
        <taxon>Chromadorea</taxon>
        <taxon>Rhabditida</taxon>
        <taxon>Rhabditina</taxon>
        <taxon>Rhabditomorpha</taxon>
        <taxon>Strongyloidea</taxon>
        <taxon>Ancylostomatidae</taxon>
        <taxon>Bunostominae</taxon>
        <taxon>Necator</taxon>
    </lineage>
</organism>
<keyword evidence="8" id="KW-1185">Reference proteome</keyword>
<evidence type="ECO:0000256" key="1">
    <source>
        <dbReference type="ARBA" id="ARBA00004370"/>
    </source>
</evidence>
<evidence type="ECO:0000256" key="5">
    <source>
        <dbReference type="SAM" id="Phobius"/>
    </source>
</evidence>
<evidence type="ECO:0000256" key="4">
    <source>
        <dbReference type="ARBA" id="ARBA00023136"/>
    </source>
</evidence>
<accession>A0ABR1C3X1</accession>
<keyword evidence="3 5" id="KW-1133">Transmembrane helix</keyword>
<feature type="domain" description="Amino acid transporter transmembrane" evidence="6">
    <location>
        <begin position="2"/>
        <end position="65"/>
    </location>
</feature>
<reference evidence="7 8" key="1">
    <citation type="submission" date="2023-08" db="EMBL/GenBank/DDBJ databases">
        <title>A Necator americanus chromosomal reference genome.</title>
        <authorList>
            <person name="Ilik V."/>
            <person name="Petrzelkova K.J."/>
            <person name="Pardy F."/>
            <person name="Fuh T."/>
            <person name="Niatou-Singa F.S."/>
            <person name="Gouil Q."/>
            <person name="Baker L."/>
            <person name="Ritchie M.E."/>
            <person name="Jex A.R."/>
            <person name="Gazzola D."/>
            <person name="Li H."/>
            <person name="Toshio Fujiwara R."/>
            <person name="Zhan B."/>
            <person name="Aroian R.V."/>
            <person name="Pafco B."/>
            <person name="Schwarz E.M."/>
        </authorList>
    </citation>
    <scope>NUCLEOTIDE SEQUENCE [LARGE SCALE GENOMIC DNA]</scope>
    <source>
        <strain evidence="7 8">Aroian</strain>
        <tissue evidence="7">Whole animal</tissue>
    </source>
</reference>
<keyword evidence="4 5" id="KW-0472">Membrane</keyword>
<dbReference type="EMBL" id="JAVFWL010000002">
    <property type="protein sequence ID" value="KAK6733232.1"/>
    <property type="molecule type" value="Genomic_DNA"/>
</dbReference>
<protein>
    <recommendedName>
        <fullName evidence="6">Amino acid transporter transmembrane domain-containing protein</fullName>
    </recommendedName>
</protein>